<sequence>MTSRQRDGTSKHWPTSNEHSNLSLIRRTALRPSQRSWQLALRVATGTELARCSSSPKRANSWMISTPITSAVSLLLMQSRATSSPRSRLSGRRFTSPAMTKKEKTCNSSSSRTKRASLAGWNRRPGDNGGHDAKRIECVARLPTSMDLGNGDRATGEYDARVACEYRDAERDSEKDVLSPAPLARCFGRIYTVSPMLPSSEPASKPR</sequence>
<feature type="compositionally biased region" description="Basic and acidic residues" evidence="1">
    <location>
        <begin position="1"/>
        <end position="10"/>
    </location>
</feature>
<feature type="region of interest" description="Disordered" evidence="1">
    <location>
        <begin position="83"/>
        <end position="132"/>
    </location>
</feature>
<evidence type="ECO:0000256" key="1">
    <source>
        <dbReference type="SAM" id="MobiDB-lite"/>
    </source>
</evidence>
<reference evidence="2 3" key="1">
    <citation type="submission" date="2019-02" db="EMBL/GenBank/DDBJ databases">
        <title>Deep-cultivation of Planctomycetes and their phenomic and genomic characterization uncovers novel biology.</title>
        <authorList>
            <person name="Wiegand S."/>
            <person name="Jogler M."/>
            <person name="Boedeker C."/>
            <person name="Pinto D."/>
            <person name="Vollmers J."/>
            <person name="Rivas-Marin E."/>
            <person name="Kohn T."/>
            <person name="Peeters S.H."/>
            <person name="Heuer A."/>
            <person name="Rast P."/>
            <person name="Oberbeckmann S."/>
            <person name="Bunk B."/>
            <person name="Jeske O."/>
            <person name="Meyerdierks A."/>
            <person name="Storesund J.E."/>
            <person name="Kallscheuer N."/>
            <person name="Luecker S."/>
            <person name="Lage O.M."/>
            <person name="Pohl T."/>
            <person name="Merkel B.J."/>
            <person name="Hornburger P."/>
            <person name="Mueller R.-W."/>
            <person name="Bruemmer F."/>
            <person name="Labrenz M."/>
            <person name="Spormann A.M."/>
            <person name="Op Den Camp H."/>
            <person name="Overmann J."/>
            <person name="Amann R."/>
            <person name="Jetten M.S.M."/>
            <person name="Mascher T."/>
            <person name="Medema M.H."/>
            <person name="Devos D.P."/>
            <person name="Kaster A.-K."/>
            <person name="Ovreas L."/>
            <person name="Rohde M."/>
            <person name="Galperin M.Y."/>
            <person name="Jogler C."/>
        </authorList>
    </citation>
    <scope>NUCLEOTIDE SEQUENCE [LARGE SCALE GENOMIC DNA]</scope>
    <source>
        <strain evidence="2 3">CA85</strain>
    </source>
</reference>
<evidence type="ECO:0000313" key="3">
    <source>
        <dbReference type="Proteomes" id="UP000318053"/>
    </source>
</evidence>
<organism evidence="2 3">
    <name type="scientific">Allorhodopirellula solitaria</name>
    <dbReference type="NCBI Taxonomy" id="2527987"/>
    <lineage>
        <taxon>Bacteria</taxon>
        <taxon>Pseudomonadati</taxon>
        <taxon>Planctomycetota</taxon>
        <taxon>Planctomycetia</taxon>
        <taxon>Pirellulales</taxon>
        <taxon>Pirellulaceae</taxon>
        <taxon>Allorhodopirellula</taxon>
    </lineage>
</organism>
<comment type="caution">
    <text evidence="2">The sequence shown here is derived from an EMBL/GenBank/DDBJ whole genome shotgun (WGS) entry which is preliminary data.</text>
</comment>
<accession>A0A5C5XV93</accession>
<dbReference type="Proteomes" id="UP000318053">
    <property type="component" value="Unassembled WGS sequence"/>
</dbReference>
<name>A0A5C5XV93_9BACT</name>
<dbReference type="AlphaFoldDB" id="A0A5C5XV93"/>
<evidence type="ECO:0000313" key="2">
    <source>
        <dbReference type="EMBL" id="TWT66429.1"/>
    </source>
</evidence>
<dbReference type="EMBL" id="SJPK01000005">
    <property type="protein sequence ID" value="TWT66429.1"/>
    <property type="molecule type" value="Genomic_DNA"/>
</dbReference>
<protein>
    <submittedName>
        <fullName evidence="2">Uncharacterized protein</fullName>
    </submittedName>
</protein>
<feature type="region of interest" description="Disordered" evidence="1">
    <location>
        <begin position="1"/>
        <end position="20"/>
    </location>
</feature>
<gene>
    <name evidence="2" type="ORF">CA85_25240</name>
</gene>
<keyword evidence="3" id="KW-1185">Reference proteome</keyword>
<proteinExistence type="predicted"/>